<evidence type="ECO:0000313" key="1">
    <source>
        <dbReference type="EMBL" id="PNR27563.1"/>
    </source>
</evidence>
<sequence>MRLCTPSALYNFPTDRSSLVHQRLVAVDLLQWFNSCTKLALTARLVVECRISCCDFCGFREQQACGMRRRGIDQWRRALDPDEIGLHWHCATSVESFLGFRGASLPVSRVSTSHGVRSHLLTVF</sequence>
<dbReference type="AlphaFoldDB" id="A0A2K1IE67"/>
<dbReference type="Gramene" id="Pp3c25_7390V3.1">
    <property type="protein sequence ID" value="PAC:32979087.CDS.1"/>
    <property type="gene ID" value="Pp3c25_7390"/>
</dbReference>
<organism evidence="1">
    <name type="scientific">Physcomitrium patens</name>
    <name type="common">Spreading-leaved earth moss</name>
    <name type="synonym">Physcomitrella patens</name>
    <dbReference type="NCBI Taxonomy" id="3218"/>
    <lineage>
        <taxon>Eukaryota</taxon>
        <taxon>Viridiplantae</taxon>
        <taxon>Streptophyta</taxon>
        <taxon>Embryophyta</taxon>
        <taxon>Bryophyta</taxon>
        <taxon>Bryophytina</taxon>
        <taxon>Bryopsida</taxon>
        <taxon>Funariidae</taxon>
        <taxon>Funariales</taxon>
        <taxon>Funariaceae</taxon>
        <taxon>Physcomitrium</taxon>
    </lineage>
</organism>
<reference evidence="2" key="3">
    <citation type="submission" date="2020-12" db="UniProtKB">
        <authorList>
            <consortium name="EnsemblPlants"/>
        </authorList>
    </citation>
    <scope>IDENTIFICATION</scope>
</reference>
<dbReference type="PaxDb" id="3218-PP1S88_211V6.1"/>
<evidence type="ECO:0000313" key="3">
    <source>
        <dbReference type="Proteomes" id="UP000006727"/>
    </source>
</evidence>
<dbReference type="EMBL" id="ABEU02000025">
    <property type="protein sequence ID" value="PNR27563.1"/>
    <property type="molecule type" value="Genomic_DNA"/>
</dbReference>
<keyword evidence="3" id="KW-1185">Reference proteome</keyword>
<evidence type="ECO:0000313" key="2">
    <source>
        <dbReference type="EnsemblPlants" id="PAC:32979087.CDS.1"/>
    </source>
</evidence>
<accession>A0A2K1IE67</accession>
<name>A0A2K1IE67_PHYPA</name>
<reference evidence="1 3" key="1">
    <citation type="journal article" date="2008" name="Science">
        <title>The Physcomitrella genome reveals evolutionary insights into the conquest of land by plants.</title>
        <authorList>
            <person name="Rensing S."/>
            <person name="Lang D."/>
            <person name="Zimmer A."/>
            <person name="Terry A."/>
            <person name="Salamov A."/>
            <person name="Shapiro H."/>
            <person name="Nishiyama T."/>
            <person name="Perroud P.-F."/>
            <person name="Lindquist E."/>
            <person name="Kamisugi Y."/>
            <person name="Tanahashi T."/>
            <person name="Sakakibara K."/>
            <person name="Fujita T."/>
            <person name="Oishi K."/>
            <person name="Shin-I T."/>
            <person name="Kuroki Y."/>
            <person name="Toyoda A."/>
            <person name="Suzuki Y."/>
            <person name="Hashimoto A."/>
            <person name="Yamaguchi K."/>
            <person name="Sugano A."/>
            <person name="Kohara Y."/>
            <person name="Fujiyama A."/>
            <person name="Anterola A."/>
            <person name="Aoki S."/>
            <person name="Ashton N."/>
            <person name="Barbazuk W.B."/>
            <person name="Barker E."/>
            <person name="Bennetzen J."/>
            <person name="Bezanilla M."/>
            <person name="Blankenship R."/>
            <person name="Cho S.H."/>
            <person name="Dutcher S."/>
            <person name="Estelle M."/>
            <person name="Fawcett J.A."/>
            <person name="Gundlach H."/>
            <person name="Hanada K."/>
            <person name="Heyl A."/>
            <person name="Hicks K.A."/>
            <person name="Hugh J."/>
            <person name="Lohr M."/>
            <person name="Mayer K."/>
            <person name="Melkozernov A."/>
            <person name="Murata T."/>
            <person name="Nelson D."/>
            <person name="Pils B."/>
            <person name="Prigge M."/>
            <person name="Reiss B."/>
            <person name="Renner T."/>
            <person name="Rombauts S."/>
            <person name="Rushton P."/>
            <person name="Sanderfoot A."/>
            <person name="Schween G."/>
            <person name="Shiu S.-H."/>
            <person name="Stueber K."/>
            <person name="Theodoulou F.L."/>
            <person name="Tu H."/>
            <person name="Van de Peer Y."/>
            <person name="Verrier P.J."/>
            <person name="Waters E."/>
            <person name="Wood A."/>
            <person name="Yang L."/>
            <person name="Cove D."/>
            <person name="Cuming A."/>
            <person name="Hasebe M."/>
            <person name="Lucas S."/>
            <person name="Mishler D.B."/>
            <person name="Reski R."/>
            <person name="Grigoriev I."/>
            <person name="Quatrano R.S."/>
            <person name="Boore J.L."/>
        </authorList>
    </citation>
    <scope>NUCLEOTIDE SEQUENCE [LARGE SCALE GENOMIC DNA]</scope>
    <source>
        <strain evidence="2 3">cv. Gransden 2004</strain>
    </source>
</reference>
<dbReference type="EnsemblPlants" id="Pp3c25_7390V3.2">
    <property type="protein sequence ID" value="PAC:32979088.CDS.1"/>
    <property type="gene ID" value="Pp3c25_7390"/>
</dbReference>
<gene>
    <name evidence="1" type="ORF">PHYPA_029715</name>
</gene>
<dbReference type="InParanoid" id="A0A2K1IE67"/>
<dbReference type="Proteomes" id="UP000006727">
    <property type="component" value="Chromosome 25"/>
</dbReference>
<dbReference type="Gramene" id="Pp3c25_7390V3.2">
    <property type="protein sequence ID" value="PAC:32979088.CDS.1"/>
    <property type="gene ID" value="Pp3c25_7390"/>
</dbReference>
<proteinExistence type="predicted"/>
<protein>
    <submittedName>
        <fullName evidence="1 2">Uncharacterized protein</fullName>
    </submittedName>
</protein>
<dbReference type="EnsemblPlants" id="Pp3c25_7390V3.1">
    <property type="protein sequence ID" value="PAC:32979087.CDS.1"/>
    <property type="gene ID" value="Pp3c25_7390"/>
</dbReference>
<reference evidence="1 3" key="2">
    <citation type="journal article" date="2018" name="Plant J.">
        <title>The Physcomitrella patens chromosome-scale assembly reveals moss genome structure and evolution.</title>
        <authorList>
            <person name="Lang D."/>
            <person name="Ullrich K.K."/>
            <person name="Murat F."/>
            <person name="Fuchs J."/>
            <person name="Jenkins J."/>
            <person name="Haas F.B."/>
            <person name="Piednoel M."/>
            <person name="Gundlach H."/>
            <person name="Van Bel M."/>
            <person name="Meyberg R."/>
            <person name="Vives C."/>
            <person name="Morata J."/>
            <person name="Symeonidi A."/>
            <person name="Hiss M."/>
            <person name="Muchero W."/>
            <person name="Kamisugi Y."/>
            <person name="Saleh O."/>
            <person name="Blanc G."/>
            <person name="Decker E.L."/>
            <person name="van Gessel N."/>
            <person name="Grimwood J."/>
            <person name="Hayes R.D."/>
            <person name="Graham S.W."/>
            <person name="Gunter L.E."/>
            <person name="McDaniel S.F."/>
            <person name="Hoernstein S.N.W."/>
            <person name="Larsson A."/>
            <person name="Li F.W."/>
            <person name="Perroud P.F."/>
            <person name="Phillips J."/>
            <person name="Ranjan P."/>
            <person name="Rokshar D.S."/>
            <person name="Rothfels C.J."/>
            <person name="Schneider L."/>
            <person name="Shu S."/>
            <person name="Stevenson D.W."/>
            <person name="Thummler F."/>
            <person name="Tillich M."/>
            <person name="Villarreal Aguilar J.C."/>
            <person name="Widiez T."/>
            <person name="Wong G.K."/>
            <person name="Wymore A."/>
            <person name="Zhang Y."/>
            <person name="Zimmer A.D."/>
            <person name="Quatrano R.S."/>
            <person name="Mayer K.F.X."/>
            <person name="Goodstein D."/>
            <person name="Casacuberta J.M."/>
            <person name="Vandepoele K."/>
            <person name="Reski R."/>
            <person name="Cuming A.C."/>
            <person name="Tuskan G.A."/>
            <person name="Maumus F."/>
            <person name="Salse J."/>
            <person name="Schmutz J."/>
            <person name="Rensing S.A."/>
        </authorList>
    </citation>
    <scope>NUCLEOTIDE SEQUENCE [LARGE SCALE GENOMIC DNA]</scope>
    <source>
        <strain evidence="2 3">cv. Gransden 2004</strain>
    </source>
</reference>